<proteinExistence type="predicted"/>
<dbReference type="InterPro" id="IPR003673">
    <property type="entry name" value="CoA-Trfase_fam_III"/>
</dbReference>
<dbReference type="Gene3D" id="3.40.50.10540">
    <property type="entry name" value="Crotonobetainyl-coa:carnitine coa-transferase, domain 1"/>
    <property type="match status" value="1"/>
</dbReference>
<comment type="caution">
    <text evidence="2">The sequence shown here is derived from an EMBL/GenBank/DDBJ whole genome shotgun (WGS) entry which is preliminary data.</text>
</comment>
<dbReference type="SUPFAM" id="SSF89796">
    <property type="entry name" value="CoA-transferase family III (CaiB/BaiF)"/>
    <property type="match status" value="1"/>
</dbReference>
<dbReference type="InterPro" id="IPR044855">
    <property type="entry name" value="CoA-Trfase_III_dom3_sf"/>
</dbReference>
<dbReference type="GO" id="GO:0008410">
    <property type="term" value="F:CoA-transferase activity"/>
    <property type="evidence" value="ECO:0007669"/>
    <property type="project" value="TreeGrafter"/>
</dbReference>
<dbReference type="EMBL" id="JACPUR010000015">
    <property type="protein sequence ID" value="MBI3127118.1"/>
    <property type="molecule type" value="Genomic_DNA"/>
</dbReference>
<dbReference type="Proteomes" id="UP000782312">
    <property type="component" value="Unassembled WGS sequence"/>
</dbReference>
<accession>A0A932HY08</accession>
<dbReference type="PANTHER" id="PTHR48207">
    <property type="entry name" value="SUCCINATE--HYDROXYMETHYLGLUTARATE COA-TRANSFERASE"/>
    <property type="match status" value="1"/>
</dbReference>
<gene>
    <name evidence="2" type="ORF">HYZ11_05910</name>
</gene>
<dbReference type="InterPro" id="IPR023606">
    <property type="entry name" value="CoA-Trfase_III_dom_1_sf"/>
</dbReference>
<evidence type="ECO:0000313" key="2">
    <source>
        <dbReference type="EMBL" id="MBI3127118.1"/>
    </source>
</evidence>
<evidence type="ECO:0000313" key="3">
    <source>
        <dbReference type="Proteomes" id="UP000782312"/>
    </source>
</evidence>
<evidence type="ECO:0000256" key="1">
    <source>
        <dbReference type="ARBA" id="ARBA00022679"/>
    </source>
</evidence>
<dbReference type="PANTHER" id="PTHR48207:SF3">
    <property type="entry name" value="SUCCINATE--HYDROXYMETHYLGLUTARATE COA-TRANSFERASE"/>
    <property type="match status" value="1"/>
</dbReference>
<dbReference type="Gene3D" id="3.30.1540.10">
    <property type="entry name" value="formyl-coa transferase, domain 3"/>
    <property type="match status" value="1"/>
</dbReference>
<name>A0A932HY08_UNCTE</name>
<organism evidence="2 3">
    <name type="scientific">Tectimicrobiota bacterium</name>
    <dbReference type="NCBI Taxonomy" id="2528274"/>
    <lineage>
        <taxon>Bacteria</taxon>
        <taxon>Pseudomonadati</taxon>
        <taxon>Nitrospinota/Tectimicrobiota group</taxon>
        <taxon>Candidatus Tectimicrobiota</taxon>
    </lineage>
</organism>
<dbReference type="Pfam" id="PF02515">
    <property type="entry name" value="CoA_transf_3"/>
    <property type="match status" value="1"/>
</dbReference>
<protein>
    <submittedName>
        <fullName evidence="2">CoA transferase</fullName>
    </submittedName>
</protein>
<dbReference type="InterPro" id="IPR050483">
    <property type="entry name" value="CoA-transferase_III_domain"/>
</dbReference>
<dbReference type="AlphaFoldDB" id="A0A932HY08"/>
<reference evidence="2" key="1">
    <citation type="submission" date="2020-07" db="EMBL/GenBank/DDBJ databases">
        <title>Huge and variable diversity of episymbiotic CPR bacteria and DPANN archaea in groundwater ecosystems.</title>
        <authorList>
            <person name="He C.Y."/>
            <person name="Keren R."/>
            <person name="Whittaker M."/>
            <person name="Farag I.F."/>
            <person name="Doudna J."/>
            <person name="Cate J.H.D."/>
            <person name="Banfield J.F."/>
        </authorList>
    </citation>
    <scope>NUCLEOTIDE SEQUENCE</scope>
    <source>
        <strain evidence="2">NC_groundwater_763_Ag_S-0.2um_68_21</strain>
    </source>
</reference>
<sequence>MARLLEGLKVVDASQFNAGPIVSLYLAGFGADVIKAERPGGEDSRAIGPFRAGESSYFMSLNRGKRSLTLNLKHPSGLAAFKRLARWADVVIENLAPGVMDRLGAGWEALRAENPRLVYGAVSGFGQTGPHARRPAFDSLLQAAGGLISVTGPAGGPPVRMGVSAVDIATGLFLLSGVLGALWRRERTGEGCRVDASMLGAAVNLMENPIARHSFTGEVPGPEGLSHPVVSPFSGYRTKDGLIFVAISNTNRFRVLCQALGRADLADDPRFRENKDRAANGPALREILEGILLARTTAEWEDFLIPRGVPVNAINDVAQAKERFPEAFAEVHHPAAGPALLPASPLAFGGELPDFSRPAPRLGEHTEEVLALLGYSPAEIARMREEGAV</sequence>
<keyword evidence="1 2" id="KW-0808">Transferase</keyword>